<dbReference type="AlphaFoldDB" id="A0A3B0XRI5"/>
<reference evidence="1" key="1">
    <citation type="submission" date="2018-06" db="EMBL/GenBank/DDBJ databases">
        <authorList>
            <person name="Zhirakovskaya E."/>
        </authorList>
    </citation>
    <scope>NUCLEOTIDE SEQUENCE</scope>
</reference>
<dbReference type="EMBL" id="UOFL01000003">
    <property type="protein sequence ID" value="VAW70848.1"/>
    <property type="molecule type" value="Genomic_DNA"/>
</dbReference>
<evidence type="ECO:0000313" key="1">
    <source>
        <dbReference type="EMBL" id="VAW70848.1"/>
    </source>
</evidence>
<accession>A0A3B0XRI5</accession>
<name>A0A3B0XRI5_9ZZZZ</name>
<proteinExistence type="predicted"/>
<protein>
    <submittedName>
        <fullName evidence="1">Uncharacterized protein</fullName>
    </submittedName>
</protein>
<sequence length="214" mass="24739">MTQNTLTSPCSFRSSLLLYLALTSIATSLLISQHATAAPEQGYKITKSAERIKVDHKLFKLYFVMRTAEQMAAFYYARGFSEAMVQATKKVCFITVGMGNKSKNKIWLDIREWKFDDATGPLIRYDRAYWFALWKKMKSPLRFQSTFRWTLIPTILDYQAGEREGGNITLQRRNKPFRITAMVRPDNDKNSTPIKVIINNVKCLDSKTNKRSKK</sequence>
<organism evidence="1">
    <name type="scientific">hydrothermal vent metagenome</name>
    <dbReference type="NCBI Taxonomy" id="652676"/>
    <lineage>
        <taxon>unclassified sequences</taxon>
        <taxon>metagenomes</taxon>
        <taxon>ecological metagenomes</taxon>
    </lineage>
</organism>
<gene>
    <name evidence="1" type="ORF">MNBD_GAMMA12-319</name>
</gene>